<reference evidence="2 3" key="1">
    <citation type="journal article" date="2023" name="Elife">
        <title>Identification of key yeast species and microbe-microbe interactions impacting larval growth of Drosophila in the wild.</title>
        <authorList>
            <person name="Mure A."/>
            <person name="Sugiura Y."/>
            <person name="Maeda R."/>
            <person name="Honda K."/>
            <person name="Sakurai N."/>
            <person name="Takahashi Y."/>
            <person name="Watada M."/>
            <person name="Katoh T."/>
            <person name="Gotoh A."/>
            <person name="Gotoh Y."/>
            <person name="Taniguchi I."/>
            <person name="Nakamura K."/>
            <person name="Hayashi T."/>
            <person name="Katayama T."/>
            <person name="Uemura T."/>
            <person name="Hattori Y."/>
        </authorList>
    </citation>
    <scope>NUCLEOTIDE SEQUENCE [LARGE SCALE GENOMIC DNA]</scope>
    <source>
        <strain evidence="2 3">KH-74</strain>
    </source>
</reference>
<evidence type="ECO:0000313" key="3">
    <source>
        <dbReference type="Proteomes" id="UP001377567"/>
    </source>
</evidence>
<proteinExistence type="predicted"/>
<dbReference type="AlphaFoldDB" id="A0AAV5RZK5"/>
<gene>
    <name evidence="2" type="ORF">DAKH74_036710</name>
</gene>
<accession>A0AAV5RZK5</accession>
<feature type="signal peptide" evidence="1">
    <location>
        <begin position="1"/>
        <end position="21"/>
    </location>
</feature>
<feature type="chain" id="PRO_5043574024" evidence="1">
    <location>
        <begin position="22"/>
        <end position="392"/>
    </location>
</feature>
<comment type="caution">
    <text evidence="2">The sequence shown here is derived from an EMBL/GenBank/DDBJ whole genome shotgun (WGS) entry which is preliminary data.</text>
</comment>
<keyword evidence="1" id="KW-0732">Signal</keyword>
<protein>
    <submittedName>
        <fullName evidence="2">Uncharacterized protein</fullName>
    </submittedName>
</protein>
<evidence type="ECO:0000313" key="2">
    <source>
        <dbReference type="EMBL" id="GMM57055.1"/>
    </source>
</evidence>
<evidence type="ECO:0000256" key="1">
    <source>
        <dbReference type="SAM" id="SignalP"/>
    </source>
</evidence>
<organism evidence="2 3">
    <name type="scientific">Maudiozyma humilis</name>
    <name type="common">Sour dough yeast</name>
    <name type="synonym">Kazachstania humilis</name>
    <dbReference type="NCBI Taxonomy" id="51915"/>
    <lineage>
        <taxon>Eukaryota</taxon>
        <taxon>Fungi</taxon>
        <taxon>Dikarya</taxon>
        <taxon>Ascomycota</taxon>
        <taxon>Saccharomycotina</taxon>
        <taxon>Saccharomycetes</taxon>
        <taxon>Saccharomycetales</taxon>
        <taxon>Saccharomycetaceae</taxon>
        <taxon>Maudiozyma</taxon>
    </lineage>
</organism>
<dbReference type="Proteomes" id="UP001377567">
    <property type="component" value="Unassembled WGS sequence"/>
</dbReference>
<dbReference type="EMBL" id="BTGD01000011">
    <property type="protein sequence ID" value="GMM57055.1"/>
    <property type="molecule type" value="Genomic_DNA"/>
</dbReference>
<name>A0AAV5RZK5_MAUHU</name>
<sequence>MKGRTPLRLTLLAVLCVLASAAYQLLRHYDVSLEALPGRVSLLAAGCWPVLHSILSPPPVDPAPETQHLDPMHWLDEELYTPEREPVPKDVAIVASPSATADTTELMLALMAGMPGRTSAVDIDTTDSLLSREFEAWSRAISSKLQNWSQSLNSEEQQFLQQVTGEHNVSQTQAHRAPLVHIEELLIDLAADVAHIDCSSEINRATNEIIYYDAHRNEIPHYITRPYLRKQLEKVNNHLKQFRSDALGDLRELHERVLEDLAAHRRSFVETYEEWGDVMVTEWSARIAHADVSAPDFQMDRWGHFVRLKGAVLQLRDTLQEQETDIQPLEEYLEAAARSVNGTVDAYNQRIAQLLREASANFALRDSREVEEADSLQHLISRELQEGTAKAL</sequence>
<keyword evidence="3" id="KW-1185">Reference proteome</keyword>